<dbReference type="Proteomes" id="UP000325333">
    <property type="component" value="Unassembled WGS sequence"/>
</dbReference>
<reference evidence="1 2" key="1">
    <citation type="submission" date="2019-07" db="EMBL/GenBank/DDBJ databases">
        <title>Genome sequencing of the stress-tolerant strain Azospirillum brasilense Az19.</title>
        <authorList>
            <person name="Maroniche G.A."/>
            <person name="Garcia J.E."/>
            <person name="Pagnussat L."/>
            <person name="Amenta M."/>
            <person name="Creus C.M."/>
        </authorList>
    </citation>
    <scope>NUCLEOTIDE SEQUENCE [LARGE SCALE GENOMIC DNA]</scope>
    <source>
        <strain evidence="1 2">Az19</strain>
    </source>
</reference>
<dbReference type="EMBL" id="VEWN01000014">
    <property type="protein sequence ID" value="KAA1053672.1"/>
    <property type="molecule type" value="Genomic_DNA"/>
</dbReference>
<evidence type="ECO:0000313" key="1">
    <source>
        <dbReference type="EMBL" id="KAA1053672.1"/>
    </source>
</evidence>
<proteinExistence type="predicted"/>
<comment type="caution">
    <text evidence="1">The sequence shown here is derived from an EMBL/GenBank/DDBJ whole genome shotgun (WGS) entry which is preliminary data.</text>
</comment>
<organism evidence="1 2">
    <name type="scientific">Azospirillum argentinense</name>
    <dbReference type="NCBI Taxonomy" id="2970906"/>
    <lineage>
        <taxon>Bacteria</taxon>
        <taxon>Pseudomonadati</taxon>
        <taxon>Pseudomonadota</taxon>
        <taxon>Alphaproteobacteria</taxon>
        <taxon>Rhodospirillales</taxon>
        <taxon>Azospirillaceae</taxon>
        <taxon>Azospirillum</taxon>
    </lineage>
</organism>
<evidence type="ECO:0000313" key="2">
    <source>
        <dbReference type="Proteomes" id="UP000325333"/>
    </source>
</evidence>
<gene>
    <name evidence="1" type="ORF">FH063_002640</name>
</gene>
<sequence>MENRALSPLGRGWPGGPVRGMCMAVRPAKAQPPHPDPLPGGERE</sequence>
<name>A0A5B0KM68_9PROT</name>
<dbReference type="AlphaFoldDB" id="A0A5B0KM68"/>
<protein>
    <submittedName>
        <fullName evidence="1">Uncharacterized protein</fullName>
    </submittedName>
</protein>
<accession>A0A5B0KM68</accession>